<dbReference type="EMBL" id="CP063458">
    <property type="protein sequence ID" value="QOV91151.1"/>
    <property type="molecule type" value="Genomic_DNA"/>
</dbReference>
<protein>
    <submittedName>
        <fullName evidence="1">Uncharacterized protein</fullName>
    </submittedName>
</protein>
<dbReference type="RefSeq" id="WP_206294300.1">
    <property type="nucleotide sequence ID" value="NZ_CP063458.1"/>
</dbReference>
<proteinExistence type="predicted"/>
<gene>
    <name evidence="1" type="ORF">IPV69_07275</name>
</gene>
<reference evidence="1 2" key="1">
    <citation type="submission" date="2020-10" db="EMBL/GenBank/DDBJ databases">
        <title>Wide distribution of Phycisphaera-like planctomycetes from WD2101 soil group in peatlands and genome analysis of the first cultivated representative.</title>
        <authorList>
            <person name="Dedysh S.N."/>
            <person name="Beletsky A.V."/>
            <person name="Ivanova A."/>
            <person name="Kulichevskaya I.S."/>
            <person name="Suzina N.E."/>
            <person name="Philippov D.A."/>
            <person name="Rakitin A.L."/>
            <person name="Mardanov A.V."/>
            <person name="Ravin N.V."/>
        </authorList>
    </citation>
    <scope>NUCLEOTIDE SEQUENCE [LARGE SCALE GENOMIC DNA]</scope>
    <source>
        <strain evidence="1 2">M1803</strain>
    </source>
</reference>
<accession>A0A7M2X266</accession>
<sequence length="191" mass="21357">MPIPVSKLSDHPVAEAALLDLCRPFVQRDFVPECTIVQPDQIPFPEDQLLVHHGHMTEVLEKFHGAPVDVEVMEESVEGDVYTRKIKLTPHGQPGKVVELGIARLDLRYLSQDVKAEILAKKLPLGAVLIKHNVLRRVKPRWFMRFPGAGPVMSLFGESRHQGVAFGRIGTIYCDGQPAIEVMEIVLNVRS</sequence>
<dbReference type="Gene3D" id="3.40.1410.10">
    <property type="entry name" value="Chorismate lyase-like"/>
    <property type="match status" value="1"/>
</dbReference>
<name>A0A7M2X266_9BACT</name>
<keyword evidence="2" id="KW-1185">Reference proteome</keyword>
<dbReference type="SUPFAM" id="SSF64288">
    <property type="entry name" value="Chorismate lyase-like"/>
    <property type="match status" value="1"/>
</dbReference>
<dbReference type="Proteomes" id="UP000593765">
    <property type="component" value="Chromosome"/>
</dbReference>
<dbReference type="InterPro" id="IPR028978">
    <property type="entry name" value="Chorismate_lyase_/UTRA_dom_sf"/>
</dbReference>
<organism evidence="1 2">
    <name type="scientific">Humisphaera borealis</name>
    <dbReference type="NCBI Taxonomy" id="2807512"/>
    <lineage>
        <taxon>Bacteria</taxon>
        <taxon>Pseudomonadati</taxon>
        <taxon>Planctomycetota</taxon>
        <taxon>Phycisphaerae</taxon>
        <taxon>Tepidisphaerales</taxon>
        <taxon>Tepidisphaeraceae</taxon>
        <taxon>Humisphaera</taxon>
    </lineage>
</organism>
<evidence type="ECO:0000313" key="2">
    <source>
        <dbReference type="Proteomes" id="UP000593765"/>
    </source>
</evidence>
<dbReference type="AlphaFoldDB" id="A0A7M2X266"/>
<evidence type="ECO:0000313" key="1">
    <source>
        <dbReference type="EMBL" id="QOV91151.1"/>
    </source>
</evidence>
<dbReference type="KEGG" id="hbs:IPV69_07275"/>